<organism evidence="2 3">
    <name type="scientific">Streptosporangium carneum</name>
    <dbReference type="NCBI Taxonomy" id="47481"/>
    <lineage>
        <taxon>Bacteria</taxon>
        <taxon>Bacillati</taxon>
        <taxon>Actinomycetota</taxon>
        <taxon>Actinomycetes</taxon>
        <taxon>Streptosporangiales</taxon>
        <taxon>Streptosporangiaceae</taxon>
        <taxon>Streptosporangium</taxon>
    </lineage>
</organism>
<keyword evidence="3" id="KW-1185">Reference proteome</keyword>
<protein>
    <recommendedName>
        <fullName evidence="1">DUF397 domain-containing protein</fullName>
    </recommendedName>
</protein>
<evidence type="ECO:0000313" key="3">
    <source>
        <dbReference type="Proteomes" id="UP001143474"/>
    </source>
</evidence>
<dbReference type="EMBL" id="BSEV01000002">
    <property type="protein sequence ID" value="GLK08185.1"/>
    <property type="molecule type" value="Genomic_DNA"/>
</dbReference>
<dbReference type="RefSeq" id="WP_271216694.1">
    <property type="nucleotide sequence ID" value="NZ_BAAAVD010000044.1"/>
</dbReference>
<accession>A0A9W6MBV6</accession>
<dbReference type="Proteomes" id="UP001143474">
    <property type="component" value="Unassembled WGS sequence"/>
</dbReference>
<comment type="caution">
    <text evidence="2">The sequence shown here is derived from an EMBL/GenBank/DDBJ whole genome shotgun (WGS) entry which is preliminary data.</text>
</comment>
<dbReference type="Pfam" id="PF04149">
    <property type="entry name" value="DUF397"/>
    <property type="match status" value="1"/>
</dbReference>
<dbReference type="InterPro" id="IPR007278">
    <property type="entry name" value="DUF397"/>
</dbReference>
<evidence type="ECO:0000259" key="1">
    <source>
        <dbReference type="Pfam" id="PF04149"/>
    </source>
</evidence>
<proteinExistence type="predicted"/>
<reference evidence="2" key="1">
    <citation type="journal article" date="2014" name="Int. J. Syst. Evol. Microbiol.">
        <title>Complete genome sequence of Corynebacterium casei LMG S-19264T (=DSM 44701T), isolated from a smear-ripened cheese.</title>
        <authorList>
            <consortium name="US DOE Joint Genome Institute (JGI-PGF)"/>
            <person name="Walter F."/>
            <person name="Albersmeier A."/>
            <person name="Kalinowski J."/>
            <person name="Ruckert C."/>
        </authorList>
    </citation>
    <scope>NUCLEOTIDE SEQUENCE</scope>
    <source>
        <strain evidence="2">VKM Ac-2007</strain>
    </source>
</reference>
<sequence>MDGGSRFQGAIWRSRCSNGNCVEVASQHGWVGVRDGKDDGTGPVLSFTFEEWRAFITAAKNGEFDV</sequence>
<reference evidence="2" key="2">
    <citation type="submission" date="2023-01" db="EMBL/GenBank/DDBJ databases">
        <authorList>
            <person name="Sun Q."/>
            <person name="Evtushenko L."/>
        </authorList>
    </citation>
    <scope>NUCLEOTIDE SEQUENCE</scope>
    <source>
        <strain evidence="2">VKM Ac-2007</strain>
    </source>
</reference>
<gene>
    <name evidence="2" type="ORF">GCM10017600_15900</name>
</gene>
<evidence type="ECO:0000313" key="2">
    <source>
        <dbReference type="EMBL" id="GLK08185.1"/>
    </source>
</evidence>
<name>A0A9W6MBV6_9ACTN</name>
<dbReference type="AlphaFoldDB" id="A0A9W6MBV6"/>
<feature type="domain" description="DUF397" evidence="1">
    <location>
        <begin position="14"/>
        <end position="60"/>
    </location>
</feature>